<protein>
    <recommendedName>
        <fullName evidence="4">T3SS negative regulator,GrlR</fullName>
    </recommendedName>
</protein>
<evidence type="ECO:0000256" key="1">
    <source>
        <dbReference type="SAM" id="SignalP"/>
    </source>
</evidence>
<name>A0A1I7BUH8_9HYPH</name>
<organism evidence="2 3">
    <name type="scientific">Pseudovibrio denitrificans</name>
    <dbReference type="NCBI Taxonomy" id="258256"/>
    <lineage>
        <taxon>Bacteria</taxon>
        <taxon>Pseudomonadati</taxon>
        <taxon>Pseudomonadota</taxon>
        <taxon>Alphaproteobacteria</taxon>
        <taxon>Hyphomicrobiales</taxon>
        <taxon>Stappiaceae</taxon>
        <taxon>Pseudovibrio</taxon>
    </lineage>
</organism>
<accession>A0A1I7BUH8</accession>
<dbReference type="AlphaFoldDB" id="A0A1I7BUH8"/>
<evidence type="ECO:0000313" key="3">
    <source>
        <dbReference type="Proteomes" id="UP000183371"/>
    </source>
</evidence>
<evidence type="ECO:0000313" key="2">
    <source>
        <dbReference type="EMBL" id="SFT90813.1"/>
    </source>
</evidence>
<keyword evidence="1" id="KW-0732">Signal</keyword>
<sequence>MKAVICAALSLFIFGHTTTVAEALSIRVGLGDKITTFSNVTPLHNKADANICRQRYGKSFITKGHAATIEKERLVTTSEGQKIELIYLGGYVGSGVYSIENQYKFTFPNEGNGQPVKLQLAATGFIGAGRATGVFSDGTCVGEITIELTTLHNGKTYSSKQSNGPDKK</sequence>
<evidence type="ECO:0008006" key="4">
    <source>
        <dbReference type="Google" id="ProtNLM"/>
    </source>
</evidence>
<feature type="signal peptide" evidence="1">
    <location>
        <begin position="1"/>
        <end position="21"/>
    </location>
</feature>
<dbReference type="EMBL" id="FPBD01000004">
    <property type="protein sequence ID" value="SFT90813.1"/>
    <property type="molecule type" value="Genomic_DNA"/>
</dbReference>
<dbReference type="RefSeq" id="WP_054785291.1">
    <property type="nucleotide sequence ID" value="NZ_FPBD01000004.1"/>
</dbReference>
<feature type="chain" id="PRO_5010257025" description="T3SS negative regulator,GrlR" evidence="1">
    <location>
        <begin position="22"/>
        <end position="168"/>
    </location>
</feature>
<gene>
    <name evidence="2" type="ORF">SAMN05444141_104349</name>
</gene>
<proteinExistence type="predicted"/>
<keyword evidence="3" id="KW-1185">Reference proteome</keyword>
<reference evidence="3" key="1">
    <citation type="submission" date="2016-10" db="EMBL/GenBank/DDBJ databases">
        <authorList>
            <person name="Varghese N."/>
            <person name="Submissions S."/>
        </authorList>
    </citation>
    <scope>NUCLEOTIDE SEQUENCE [LARGE SCALE GENOMIC DNA]</scope>
    <source>
        <strain evidence="3">DSM 17465</strain>
    </source>
</reference>
<dbReference type="Proteomes" id="UP000183371">
    <property type="component" value="Unassembled WGS sequence"/>
</dbReference>